<gene>
    <name evidence="2" type="ORF">CRG98_030211</name>
</gene>
<feature type="compositionally biased region" description="Basic residues" evidence="1">
    <location>
        <begin position="8"/>
        <end position="19"/>
    </location>
</feature>
<evidence type="ECO:0000256" key="1">
    <source>
        <dbReference type="SAM" id="MobiDB-lite"/>
    </source>
</evidence>
<dbReference type="EMBL" id="PGOL01002248">
    <property type="protein sequence ID" value="PKI49397.1"/>
    <property type="molecule type" value="Genomic_DNA"/>
</dbReference>
<accession>A0A2I0IZG7</accession>
<sequence>MPTDHGRLPRQRRSRRHWPRAAIHLDRKVEGSRSRQRYDRSSAGKESTGSRLKATRSQLLASDSRLAATRPSSSWKAAVTGRHGGA</sequence>
<dbReference type="AlphaFoldDB" id="A0A2I0IZG7"/>
<feature type="compositionally biased region" description="Basic and acidic residues" evidence="1">
    <location>
        <begin position="23"/>
        <end position="43"/>
    </location>
</feature>
<name>A0A2I0IZG7_PUNGR</name>
<reference evidence="2 3" key="1">
    <citation type="submission" date="2017-11" db="EMBL/GenBank/DDBJ databases">
        <title>De-novo sequencing of pomegranate (Punica granatum L.) genome.</title>
        <authorList>
            <person name="Akparov Z."/>
            <person name="Amiraslanov A."/>
            <person name="Hajiyeva S."/>
            <person name="Abbasov M."/>
            <person name="Kaur K."/>
            <person name="Hamwieh A."/>
            <person name="Solovyev V."/>
            <person name="Salamov A."/>
            <person name="Braich B."/>
            <person name="Kosarev P."/>
            <person name="Mahmoud A."/>
            <person name="Hajiyev E."/>
            <person name="Babayeva S."/>
            <person name="Izzatullayeva V."/>
            <person name="Mammadov A."/>
            <person name="Mammadov A."/>
            <person name="Sharifova S."/>
            <person name="Ojaghi J."/>
            <person name="Eynullazada K."/>
            <person name="Bayramov B."/>
            <person name="Abdulazimova A."/>
            <person name="Shahmuradov I."/>
        </authorList>
    </citation>
    <scope>NUCLEOTIDE SEQUENCE [LARGE SCALE GENOMIC DNA]</scope>
    <source>
        <strain evidence="3">cv. AG2017</strain>
        <tissue evidence="2">Leaf</tissue>
    </source>
</reference>
<keyword evidence="3" id="KW-1185">Reference proteome</keyword>
<comment type="caution">
    <text evidence="2">The sequence shown here is derived from an EMBL/GenBank/DDBJ whole genome shotgun (WGS) entry which is preliminary data.</text>
</comment>
<proteinExistence type="predicted"/>
<protein>
    <submittedName>
        <fullName evidence="2">Uncharacterized protein</fullName>
    </submittedName>
</protein>
<feature type="compositionally biased region" description="Polar residues" evidence="1">
    <location>
        <begin position="44"/>
        <end position="61"/>
    </location>
</feature>
<dbReference type="Proteomes" id="UP000233551">
    <property type="component" value="Unassembled WGS sequence"/>
</dbReference>
<feature type="region of interest" description="Disordered" evidence="1">
    <location>
        <begin position="1"/>
        <end position="86"/>
    </location>
</feature>
<evidence type="ECO:0000313" key="3">
    <source>
        <dbReference type="Proteomes" id="UP000233551"/>
    </source>
</evidence>
<organism evidence="2 3">
    <name type="scientific">Punica granatum</name>
    <name type="common">Pomegranate</name>
    <dbReference type="NCBI Taxonomy" id="22663"/>
    <lineage>
        <taxon>Eukaryota</taxon>
        <taxon>Viridiplantae</taxon>
        <taxon>Streptophyta</taxon>
        <taxon>Embryophyta</taxon>
        <taxon>Tracheophyta</taxon>
        <taxon>Spermatophyta</taxon>
        <taxon>Magnoliopsida</taxon>
        <taxon>eudicotyledons</taxon>
        <taxon>Gunneridae</taxon>
        <taxon>Pentapetalae</taxon>
        <taxon>rosids</taxon>
        <taxon>malvids</taxon>
        <taxon>Myrtales</taxon>
        <taxon>Lythraceae</taxon>
        <taxon>Punica</taxon>
    </lineage>
</organism>
<evidence type="ECO:0000313" key="2">
    <source>
        <dbReference type="EMBL" id="PKI49397.1"/>
    </source>
</evidence>